<feature type="domain" description="GP-PDE" evidence="1">
    <location>
        <begin position="2"/>
        <end position="223"/>
    </location>
</feature>
<dbReference type="Gene3D" id="3.20.20.190">
    <property type="entry name" value="Phosphatidylinositol (PI) phosphodiesterase"/>
    <property type="match status" value="1"/>
</dbReference>
<evidence type="ECO:0000313" key="2">
    <source>
        <dbReference type="EMBL" id="PJE75757.1"/>
    </source>
</evidence>
<proteinExistence type="predicted"/>
<dbReference type="GO" id="GO:0006629">
    <property type="term" value="P:lipid metabolic process"/>
    <property type="evidence" value="ECO:0007669"/>
    <property type="project" value="InterPro"/>
</dbReference>
<dbReference type="Proteomes" id="UP000231152">
    <property type="component" value="Unassembled WGS sequence"/>
</dbReference>
<protein>
    <recommendedName>
        <fullName evidence="1">GP-PDE domain-containing protein</fullName>
    </recommendedName>
</protein>
<comment type="caution">
    <text evidence="2">The sequence shown here is derived from an EMBL/GenBank/DDBJ whole genome shotgun (WGS) entry which is preliminary data.</text>
</comment>
<evidence type="ECO:0000259" key="1">
    <source>
        <dbReference type="PROSITE" id="PS51704"/>
    </source>
</evidence>
<dbReference type="Pfam" id="PF03009">
    <property type="entry name" value="GDPD"/>
    <property type="match status" value="1"/>
</dbReference>
<dbReference type="AlphaFoldDB" id="A0A2M8LE68"/>
<accession>A0A2M8LE68</accession>
<organism evidence="2 3">
    <name type="scientific">Candidatus Uhrbacteria bacterium CG10_big_fil_rev_8_21_14_0_10_48_11</name>
    <dbReference type="NCBI Taxonomy" id="1975037"/>
    <lineage>
        <taxon>Bacteria</taxon>
        <taxon>Candidatus Uhriibacteriota</taxon>
    </lineage>
</organism>
<dbReference type="GO" id="GO:0008081">
    <property type="term" value="F:phosphoric diester hydrolase activity"/>
    <property type="evidence" value="ECO:0007669"/>
    <property type="project" value="InterPro"/>
</dbReference>
<dbReference type="PANTHER" id="PTHR46211:SF14">
    <property type="entry name" value="GLYCEROPHOSPHODIESTER PHOSPHODIESTERASE"/>
    <property type="match status" value="1"/>
</dbReference>
<sequence>MFKIVGHRGAAGCEAENTLSSFQKAIDLGCDRTELDVHLSKDNELIVIHDATLSRTTTSRERVKNKTLAELKQLHCVNGEQLPTLQEVVTFCKNKVSLLIELKAAGTPAAVTALVKENDITDDVIVISFDDTLLKEMEALNPKIKRGLLFGRYSKKIERLIESMPLDYLGPKYSAVTPALVERAHTNSQLVYAYHVNDKKTGERLLALGVDEIGTDFPELFIK</sequence>
<gene>
    <name evidence="2" type="ORF">COV04_03280</name>
</gene>
<evidence type="ECO:0000313" key="3">
    <source>
        <dbReference type="Proteomes" id="UP000231152"/>
    </source>
</evidence>
<dbReference type="PANTHER" id="PTHR46211">
    <property type="entry name" value="GLYCEROPHOSPHORYL DIESTER PHOSPHODIESTERASE"/>
    <property type="match status" value="1"/>
</dbReference>
<dbReference type="EMBL" id="PFET01000010">
    <property type="protein sequence ID" value="PJE75757.1"/>
    <property type="molecule type" value="Genomic_DNA"/>
</dbReference>
<dbReference type="PROSITE" id="PS51704">
    <property type="entry name" value="GP_PDE"/>
    <property type="match status" value="1"/>
</dbReference>
<reference evidence="2 3" key="1">
    <citation type="submission" date="2017-09" db="EMBL/GenBank/DDBJ databases">
        <title>Depth-based differentiation of microbial function through sediment-hosted aquifers and enrichment of novel symbionts in the deep terrestrial subsurface.</title>
        <authorList>
            <person name="Probst A.J."/>
            <person name="Ladd B."/>
            <person name="Jarett J.K."/>
            <person name="Geller-Mcgrath D.E."/>
            <person name="Sieber C.M."/>
            <person name="Emerson J.B."/>
            <person name="Anantharaman K."/>
            <person name="Thomas B.C."/>
            <person name="Malmstrom R."/>
            <person name="Stieglmeier M."/>
            <person name="Klingl A."/>
            <person name="Woyke T."/>
            <person name="Ryan C.M."/>
            <person name="Banfield J.F."/>
        </authorList>
    </citation>
    <scope>NUCLEOTIDE SEQUENCE [LARGE SCALE GENOMIC DNA]</scope>
    <source>
        <strain evidence="2">CG10_big_fil_rev_8_21_14_0_10_48_11</strain>
    </source>
</reference>
<dbReference type="PROSITE" id="PS50007">
    <property type="entry name" value="PIPLC_X_DOMAIN"/>
    <property type="match status" value="1"/>
</dbReference>
<dbReference type="InterPro" id="IPR030395">
    <property type="entry name" value="GP_PDE_dom"/>
</dbReference>
<dbReference type="SUPFAM" id="SSF51695">
    <property type="entry name" value="PLC-like phosphodiesterases"/>
    <property type="match status" value="1"/>
</dbReference>
<dbReference type="InterPro" id="IPR017946">
    <property type="entry name" value="PLC-like_Pdiesterase_TIM-brl"/>
</dbReference>
<name>A0A2M8LE68_9BACT</name>